<dbReference type="Pfam" id="PF08870">
    <property type="entry name" value="DndE"/>
    <property type="match status" value="1"/>
</dbReference>
<accession>A0A2U8FNR5</accession>
<dbReference type="OrthoDB" id="512647at2"/>
<proteinExistence type="predicted"/>
<dbReference type="RefSeq" id="WP_109033752.1">
    <property type="nucleotide sequence ID" value="NZ_CP029210.1"/>
</dbReference>
<protein>
    <submittedName>
        <fullName evidence="1">DNA sulfur modification protein DndE</fullName>
    </submittedName>
</protein>
<dbReference type="Gene3D" id="1.10.1220.160">
    <property type="entry name" value="DNA sulphur modification protein DndE"/>
    <property type="match status" value="1"/>
</dbReference>
<reference evidence="1 2" key="1">
    <citation type="submission" date="2018-05" db="EMBL/GenBank/DDBJ databases">
        <title>complete genome sequence of Aquabacterium olei NBRC 110486.</title>
        <authorList>
            <person name="Tang B."/>
            <person name="Chang J."/>
            <person name="Zhang L."/>
            <person name="Yang H."/>
        </authorList>
    </citation>
    <scope>NUCLEOTIDE SEQUENCE [LARGE SCALE GENOMIC DNA]</scope>
    <source>
        <strain evidence="1 2">NBRC 110486</strain>
    </source>
</reference>
<dbReference type="REBASE" id="250766">
    <property type="entry name" value="M.Aol110486DndEP"/>
</dbReference>
<dbReference type="EMBL" id="CP029210">
    <property type="protein sequence ID" value="AWI52034.1"/>
    <property type="molecule type" value="Genomic_DNA"/>
</dbReference>
<keyword evidence="2" id="KW-1185">Reference proteome</keyword>
<dbReference type="NCBIfam" id="TIGR03184">
    <property type="entry name" value="DNA_S_dndE"/>
    <property type="match status" value="1"/>
</dbReference>
<dbReference type="AlphaFoldDB" id="A0A2U8FNR5"/>
<dbReference type="InterPro" id="IPR038472">
    <property type="entry name" value="DndE_sf"/>
</dbReference>
<sequence>MIERVKLSATAKQQLITLKRRTGIEHYNVICRHALMLSMASDNALPPENHSMAGGLEIDWRVFAGEAADTYLNLLAMKAQQERGEVSPEAVRATLTAHVHRGLSLLVSTNKFSI</sequence>
<gene>
    <name evidence="1" type="primary">dndE</name>
    <name evidence="1" type="ORF">DEH84_00155</name>
</gene>
<evidence type="ECO:0000313" key="2">
    <source>
        <dbReference type="Proteomes" id="UP000244892"/>
    </source>
</evidence>
<dbReference type="Proteomes" id="UP000244892">
    <property type="component" value="Chromosome"/>
</dbReference>
<organism evidence="1 2">
    <name type="scientific">Aquabacterium olei</name>
    <dbReference type="NCBI Taxonomy" id="1296669"/>
    <lineage>
        <taxon>Bacteria</taxon>
        <taxon>Pseudomonadati</taxon>
        <taxon>Pseudomonadota</taxon>
        <taxon>Betaproteobacteria</taxon>
        <taxon>Burkholderiales</taxon>
        <taxon>Aquabacterium</taxon>
    </lineage>
</organism>
<dbReference type="InterPro" id="IPR014969">
    <property type="entry name" value="DNA_S_DndE"/>
</dbReference>
<name>A0A2U8FNR5_9BURK</name>
<evidence type="ECO:0000313" key="1">
    <source>
        <dbReference type="EMBL" id="AWI52034.1"/>
    </source>
</evidence>
<dbReference type="KEGG" id="aon:DEH84_00155"/>